<evidence type="ECO:0000256" key="3">
    <source>
        <dbReference type="ARBA" id="ARBA00022695"/>
    </source>
</evidence>
<dbReference type="SUPFAM" id="SSF52540">
    <property type="entry name" value="P-loop containing nucleoside triphosphate hydrolases"/>
    <property type="match status" value="1"/>
</dbReference>
<dbReference type="PANTHER" id="PTHR34388:SF1">
    <property type="entry name" value="DNA POLYMERASE III SUBUNIT DELTA"/>
    <property type="match status" value="1"/>
</dbReference>
<accession>A0A143DCM8</accession>
<comment type="catalytic activity">
    <reaction evidence="7">
        <text>DNA(n) + a 2'-deoxyribonucleoside 5'-triphosphate = DNA(n+1) + diphosphate</text>
        <dbReference type="Rhea" id="RHEA:22508"/>
        <dbReference type="Rhea" id="RHEA-COMP:17339"/>
        <dbReference type="Rhea" id="RHEA-COMP:17340"/>
        <dbReference type="ChEBI" id="CHEBI:33019"/>
        <dbReference type="ChEBI" id="CHEBI:61560"/>
        <dbReference type="ChEBI" id="CHEBI:173112"/>
        <dbReference type="EC" id="2.7.7.7"/>
    </reaction>
</comment>
<keyword evidence="9" id="KW-1185">Reference proteome</keyword>
<dbReference type="STRING" id="1549855.AY555_03630"/>
<dbReference type="EC" id="2.7.7.7" evidence="1"/>
<evidence type="ECO:0000256" key="4">
    <source>
        <dbReference type="ARBA" id="ARBA00022705"/>
    </source>
</evidence>
<dbReference type="Proteomes" id="UP000076066">
    <property type="component" value="Chromosome"/>
</dbReference>
<dbReference type="Gene3D" id="1.20.272.10">
    <property type="match status" value="1"/>
</dbReference>
<evidence type="ECO:0000256" key="2">
    <source>
        <dbReference type="ARBA" id="ARBA00022679"/>
    </source>
</evidence>
<gene>
    <name evidence="8" type="ORF">AY555_03630</name>
</gene>
<dbReference type="EMBL" id="CP014525">
    <property type="protein sequence ID" value="AMW34426.1"/>
    <property type="molecule type" value="Genomic_DNA"/>
</dbReference>
<dbReference type="GO" id="GO:0009360">
    <property type="term" value="C:DNA polymerase III complex"/>
    <property type="evidence" value="ECO:0007669"/>
    <property type="project" value="TreeGrafter"/>
</dbReference>
<dbReference type="AlphaFoldDB" id="A0A143DCM8"/>
<protein>
    <recommendedName>
        <fullName evidence="1">DNA-directed DNA polymerase</fullName>
        <ecNumber evidence="1">2.7.7.7</ecNumber>
    </recommendedName>
</protein>
<reference evidence="8 9" key="1">
    <citation type="submission" date="2016-02" db="EMBL/GenBank/DDBJ databases">
        <title>Complete Genome of H5569, the type strain of the newly described species Haematospirillium jordaniae.</title>
        <authorList>
            <person name="Nicholson A.C."/>
            <person name="Humrighouse B.W."/>
            <person name="Loparov V."/>
            <person name="McQuiston J.R."/>
        </authorList>
    </citation>
    <scope>NUCLEOTIDE SEQUENCE [LARGE SCALE GENOMIC DNA]</scope>
    <source>
        <strain evidence="8 9">H5569</strain>
    </source>
</reference>
<name>A0A143DCM8_9PROT</name>
<keyword evidence="2" id="KW-0808">Transferase</keyword>
<organism evidence="8 9">
    <name type="scientific">Haematospirillum jordaniae</name>
    <dbReference type="NCBI Taxonomy" id="1549855"/>
    <lineage>
        <taxon>Bacteria</taxon>
        <taxon>Pseudomonadati</taxon>
        <taxon>Pseudomonadota</taxon>
        <taxon>Alphaproteobacteria</taxon>
        <taxon>Rhodospirillales</taxon>
        <taxon>Novispirillaceae</taxon>
        <taxon>Haematospirillum</taxon>
    </lineage>
</organism>
<evidence type="ECO:0000256" key="5">
    <source>
        <dbReference type="ARBA" id="ARBA00022932"/>
    </source>
</evidence>
<dbReference type="SUPFAM" id="SSF48019">
    <property type="entry name" value="post-AAA+ oligomerization domain-like"/>
    <property type="match status" value="1"/>
</dbReference>
<dbReference type="Gene3D" id="1.10.8.60">
    <property type="match status" value="1"/>
</dbReference>
<dbReference type="InterPro" id="IPR027417">
    <property type="entry name" value="P-loop_NTPase"/>
</dbReference>
<keyword evidence="3" id="KW-0548">Nucleotidyltransferase</keyword>
<dbReference type="GeneID" id="53316238"/>
<evidence type="ECO:0000313" key="8">
    <source>
        <dbReference type="EMBL" id="AMW34426.1"/>
    </source>
</evidence>
<dbReference type="RefSeq" id="WP_066133587.1">
    <property type="nucleotide sequence ID" value="NZ_CP014525.1"/>
</dbReference>
<dbReference type="GO" id="GO:0003677">
    <property type="term" value="F:DNA binding"/>
    <property type="evidence" value="ECO:0007669"/>
    <property type="project" value="InterPro"/>
</dbReference>
<dbReference type="PANTHER" id="PTHR34388">
    <property type="entry name" value="DNA POLYMERASE III SUBUNIT DELTA"/>
    <property type="match status" value="1"/>
</dbReference>
<dbReference type="GO" id="GO:0003887">
    <property type="term" value="F:DNA-directed DNA polymerase activity"/>
    <property type="evidence" value="ECO:0007669"/>
    <property type="project" value="UniProtKB-KW"/>
</dbReference>
<dbReference type="KEGG" id="hjo:AY555_03630"/>
<dbReference type="GO" id="GO:0006261">
    <property type="term" value="P:DNA-templated DNA replication"/>
    <property type="evidence" value="ECO:0007669"/>
    <property type="project" value="TreeGrafter"/>
</dbReference>
<dbReference type="OrthoDB" id="9804983at2"/>
<dbReference type="InterPro" id="IPR008921">
    <property type="entry name" value="DNA_pol3_clamp-load_cplx_C"/>
</dbReference>
<dbReference type="InterPro" id="IPR005790">
    <property type="entry name" value="DNA_polIII_delta"/>
</dbReference>
<comment type="similarity">
    <text evidence="6">Belongs to the DNA polymerase HolA subunit family.</text>
</comment>
<keyword evidence="5" id="KW-0239">DNA-directed DNA polymerase</keyword>
<dbReference type="Gene3D" id="3.40.50.300">
    <property type="entry name" value="P-loop containing nucleotide triphosphate hydrolases"/>
    <property type="match status" value="1"/>
</dbReference>
<keyword evidence="4" id="KW-0235">DNA replication</keyword>
<evidence type="ECO:0000256" key="1">
    <source>
        <dbReference type="ARBA" id="ARBA00012417"/>
    </source>
</evidence>
<dbReference type="NCBIfam" id="TIGR01128">
    <property type="entry name" value="holA"/>
    <property type="match status" value="1"/>
</dbReference>
<sequence>MKISAERADAFCQRPDVCVRIVLLYGPDEGLVRERAQALVTSVAGDPGDPFRVSELSCSAVVKDPARLGEEISALSLTGGRRVIRVRDAGDSLSKGLADLVEDWRGDSLVVLQAGPCDAKSSLRRFCESHALAAAVPCYLDEGAALEAVIRSHITRSGFEVSRDAMACLLACLGGDRSVTRQELEKLILYVGASSGTVIQVDDVLACIGDASALAIDDFLFAVADGDITGSQRLLDRLSGEGVVGVSLLRAAVRHFQRLHLVGGALAAGYDRDRALGLLKPPVFWKLRARFLAQLARWSPNRTVRALDLLLEAEMNCKTTGMPEVEIIARVFLQLSQAARVRAA</sequence>
<proteinExistence type="inferred from homology"/>
<evidence type="ECO:0000313" key="9">
    <source>
        <dbReference type="Proteomes" id="UP000076066"/>
    </source>
</evidence>
<evidence type="ECO:0000256" key="7">
    <source>
        <dbReference type="ARBA" id="ARBA00049244"/>
    </source>
</evidence>
<evidence type="ECO:0000256" key="6">
    <source>
        <dbReference type="ARBA" id="ARBA00034754"/>
    </source>
</evidence>